<proteinExistence type="predicted"/>
<evidence type="ECO:0000313" key="2">
    <source>
        <dbReference type="Proteomes" id="UP001172673"/>
    </source>
</evidence>
<organism evidence="1 2">
    <name type="scientific">Cladophialophora chaetospira</name>
    <dbReference type="NCBI Taxonomy" id="386627"/>
    <lineage>
        <taxon>Eukaryota</taxon>
        <taxon>Fungi</taxon>
        <taxon>Dikarya</taxon>
        <taxon>Ascomycota</taxon>
        <taxon>Pezizomycotina</taxon>
        <taxon>Eurotiomycetes</taxon>
        <taxon>Chaetothyriomycetidae</taxon>
        <taxon>Chaetothyriales</taxon>
        <taxon>Herpotrichiellaceae</taxon>
        <taxon>Cladophialophora</taxon>
    </lineage>
</organism>
<accession>A0AA38XE50</accession>
<dbReference type="EMBL" id="JAPDRK010000006">
    <property type="protein sequence ID" value="KAJ9611695.1"/>
    <property type="molecule type" value="Genomic_DNA"/>
</dbReference>
<reference evidence="1" key="1">
    <citation type="submission" date="2022-10" db="EMBL/GenBank/DDBJ databases">
        <title>Culturing micro-colonial fungi from biological soil crusts in the Mojave desert and describing Neophaeococcomyces mojavensis, and introducing the new genera and species Taxawa tesnikishii.</title>
        <authorList>
            <person name="Kurbessoian T."/>
            <person name="Stajich J.E."/>
        </authorList>
    </citation>
    <scope>NUCLEOTIDE SEQUENCE</scope>
    <source>
        <strain evidence="1">TK_41</strain>
    </source>
</reference>
<name>A0AA38XE50_9EURO</name>
<protein>
    <submittedName>
        <fullName evidence="1">Uncharacterized protein</fullName>
    </submittedName>
</protein>
<comment type="caution">
    <text evidence="1">The sequence shown here is derived from an EMBL/GenBank/DDBJ whole genome shotgun (WGS) entry which is preliminary data.</text>
</comment>
<dbReference type="AlphaFoldDB" id="A0AA38XE50"/>
<dbReference type="Proteomes" id="UP001172673">
    <property type="component" value="Unassembled WGS sequence"/>
</dbReference>
<evidence type="ECO:0000313" key="1">
    <source>
        <dbReference type="EMBL" id="KAJ9611695.1"/>
    </source>
</evidence>
<keyword evidence="2" id="KW-1185">Reference proteome</keyword>
<sequence>MQVHGSVLLAPPVPVVQLGKIPFRTVLATFNLRPLRTRPLSWWASDFSDHLDNNRLMAISLVRQISLNWAAQVRSRLNPPEQEASQAKLAEAALHCLLLSEDEQMAAVSSDFDYHELVEHVYVLVVNALSFSLQASRKAGLRLAIIKQETPTVPPVAPCIGLMRGNVDRLRRYTKANGEVLTVWFCSDLMRPARYAKFRVAGRHGYWLEVARLRSERIQEDEKDAEYEVVGAWVPTKVAPLGCIGGIRLGMDEARISQRIHNLKQSTDSLRSGS</sequence>
<gene>
    <name evidence="1" type="ORF">H2200_004879</name>
</gene>